<dbReference type="InterPro" id="IPR032710">
    <property type="entry name" value="NTF2-like_dom_sf"/>
</dbReference>
<dbReference type="RefSeq" id="WP_220197640.1">
    <property type="nucleotide sequence ID" value="NZ_BNJF01000004.1"/>
</dbReference>
<feature type="domain" description="SnoaL-like" evidence="1">
    <location>
        <begin position="9"/>
        <end position="102"/>
    </location>
</feature>
<dbReference type="SUPFAM" id="SSF54427">
    <property type="entry name" value="NTF2-like"/>
    <property type="match status" value="1"/>
</dbReference>
<reference evidence="2" key="1">
    <citation type="submission" date="2020-10" db="EMBL/GenBank/DDBJ databases">
        <title>Taxonomic study of unclassified bacteria belonging to the class Ktedonobacteria.</title>
        <authorList>
            <person name="Yabe S."/>
            <person name="Wang C.M."/>
            <person name="Zheng Y."/>
            <person name="Sakai Y."/>
            <person name="Cavaletti L."/>
            <person name="Monciardini P."/>
            <person name="Donadio S."/>
        </authorList>
    </citation>
    <scope>NUCLEOTIDE SEQUENCE</scope>
    <source>
        <strain evidence="2">SOSP1-1</strain>
    </source>
</reference>
<dbReference type="Gene3D" id="3.10.450.50">
    <property type="match status" value="1"/>
</dbReference>
<gene>
    <name evidence="2" type="ORF">KSX_65940</name>
</gene>
<organism evidence="2 3">
    <name type="scientific">Ktedonospora formicarum</name>
    <dbReference type="NCBI Taxonomy" id="2778364"/>
    <lineage>
        <taxon>Bacteria</taxon>
        <taxon>Bacillati</taxon>
        <taxon>Chloroflexota</taxon>
        <taxon>Ktedonobacteria</taxon>
        <taxon>Ktedonobacterales</taxon>
        <taxon>Ktedonobacteraceae</taxon>
        <taxon>Ktedonospora</taxon>
    </lineage>
</organism>
<dbReference type="AlphaFoldDB" id="A0A8J3MVY9"/>
<evidence type="ECO:0000259" key="1">
    <source>
        <dbReference type="Pfam" id="PF12680"/>
    </source>
</evidence>
<comment type="caution">
    <text evidence="2">The sequence shown here is derived from an EMBL/GenBank/DDBJ whole genome shotgun (WGS) entry which is preliminary data.</text>
</comment>
<evidence type="ECO:0000313" key="2">
    <source>
        <dbReference type="EMBL" id="GHO48431.1"/>
    </source>
</evidence>
<dbReference type="EMBL" id="BNJF01000004">
    <property type="protein sequence ID" value="GHO48431.1"/>
    <property type="molecule type" value="Genomic_DNA"/>
</dbReference>
<keyword evidence="3" id="KW-1185">Reference proteome</keyword>
<evidence type="ECO:0000313" key="3">
    <source>
        <dbReference type="Proteomes" id="UP000612362"/>
    </source>
</evidence>
<dbReference type="Pfam" id="PF12680">
    <property type="entry name" value="SnoaL_2"/>
    <property type="match status" value="1"/>
</dbReference>
<protein>
    <submittedName>
        <fullName evidence="2">Polyketide cyclase</fullName>
    </submittedName>
</protein>
<accession>A0A8J3MVY9</accession>
<proteinExistence type="predicted"/>
<sequence>MNQHNIQVVERLWKLIDTFQFEDMAPLLHDDFICEWPQSKERIRGRDNFIALCKHYPGQWRVASLKVTAASEQVISEVMMQYQEQRIYAVSFFEFRADQIVRQWEYWADTYPAPEWRAQWVEAMEEEA</sequence>
<name>A0A8J3MVY9_9CHLR</name>
<dbReference type="Proteomes" id="UP000612362">
    <property type="component" value="Unassembled WGS sequence"/>
</dbReference>
<dbReference type="InterPro" id="IPR037401">
    <property type="entry name" value="SnoaL-like"/>
</dbReference>